<dbReference type="OrthoDB" id="9809429at2"/>
<dbReference type="InterPro" id="IPR013785">
    <property type="entry name" value="Aldolase_TIM"/>
</dbReference>
<dbReference type="GO" id="GO:0046166">
    <property type="term" value="P:glyceraldehyde-3-phosphate biosynthetic process"/>
    <property type="evidence" value="ECO:0007669"/>
    <property type="project" value="TreeGrafter"/>
</dbReference>
<dbReference type="GO" id="GO:0006094">
    <property type="term" value="P:gluconeogenesis"/>
    <property type="evidence" value="ECO:0007669"/>
    <property type="project" value="UniProtKB-UniPathway"/>
</dbReference>
<comment type="subcellular location">
    <subcellularLocation>
        <location evidence="3">Cytoplasm</location>
    </subcellularLocation>
</comment>
<dbReference type="GO" id="GO:0004807">
    <property type="term" value="F:triose-phosphate isomerase activity"/>
    <property type="evidence" value="ECO:0007669"/>
    <property type="project" value="UniProtKB-EC"/>
</dbReference>
<accession>A0A2W7FWK6</accession>
<dbReference type="AlphaFoldDB" id="A0A2W7FWK6"/>
<protein>
    <recommendedName>
        <fullName evidence="3">Triosephosphate isomerase</fullName>
        <ecNumber evidence="3">5.3.1.1</ecNumber>
    </recommendedName>
</protein>
<keyword evidence="3" id="KW-0963">Cytoplasm</keyword>
<keyword evidence="3" id="KW-0324">Glycolysis</keyword>
<evidence type="ECO:0000256" key="3">
    <source>
        <dbReference type="RuleBase" id="RU363013"/>
    </source>
</evidence>
<comment type="pathway">
    <text evidence="3">Carbohydrate biosynthesis; gluconeogenesis.</text>
</comment>
<sequence length="242" mass="27247">MKYLIGNFKMNKTFFEVESYIEALSYLIEQNANKLSNIKIGIAPSFDSTHLSYIHSNRNFLFGLQNIYHELNGAYTGEVSLNVAIAADIDFILIGHSERRSLFNETNELINKKISHLEKTRITPILCIGESLEEFENNQTFTVLENQIKSALKNIEDHKNLIISYEPVYCIGNGIIPEASHIKKVVDFIHSLLHDETPILYGGSVSLNNIDILEQVDNLSGYLVGGASLNAAKFIELALRIK</sequence>
<keyword evidence="2 3" id="KW-0413">Isomerase</keyword>
<dbReference type="Proteomes" id="UP000249646">
    <property type="component" value="Unassembled WGS sequence"/>
</dbReference>
<dbReference type="RefSeq" id="WP_111518807.1">
    <property type="nucleotide sequence ID" value="NZ_QKUB01000010.1"/>
</dbReference>
<dbReference type="InterPro" id="IPR035990">
    <property type="entry name" value="TIM_sf"/>
</dbReference>
<evidence type="ECO:0000256" key="2">
    <source>
        <dbReference type="ARBA" id="ARBA00023235"/>
    </source>
</evidence>
<keyword evidence="5" id="KW-1185">Reference proteome</keyword>
<dbReference type="Pfam" id="PF00121">
    <property type="entry name" value="TIM"/>
    <property type="match status" value="1"/>
</dbReference>
<dbReference type="PANTHER" id="PTHR21139:SF42">
    <property type="entry name" value="TRIOSEPHOSPHATE ISOMERASE"/>
    <property type="match status" value="1"/>
</dbReference>
<organism evidence="4 5">
    <name type="scientific">Metamycoplasma auris</name>
    <dbReference type="NCBI Taxonomy" id="51363"/>
    <lineage>
        <taxon>Bacteria</taxon>
        <taxon>Bacillati</taxon>
        <taxon>Mycoplasmatota</taxon>
        <taxon>Mycoplasmoidales</taxon>
        <taxon>Metamycoplasmataceae</taxon>
        <taxon>Metamycoplasma</taxon>
    </lineage>
</organism>
<dbReference type="SUPFAM" id="SSF51351">
    <property type="entry name" value="Triosephosphate isomerase (TIM)"/>
    <property type="match status" value="1"/>
</dbReference>
<evidence type="ECO:0000313" key="4">
    <source>
        <dbReference type="EMBL" id="PZV98759.1"/>
    </source>
</evidence>
<evidence type="ECO:0000256" key="1">
    <source>
        <dbReference type="ARBA" id="ARBA00007422"/>
    </source>
</evidence>
<dbReference type="PANTHER" id="PTHR21139">
    <property type="entry name" value="TRIOSEPHOSPHATE ISOMERASE"/>
    <property type="match status" value="1"/>
</dbReference>
<dbReference type="GO" id="GO:0005829">
    <property type="term" value="C:cytosol"/>
    <property type="evidence" value="ECO:0007669"/>
    <property type="project" value="TreeGrafter"/>
</dbReference>
<dbReference type="CDD" id="cd00311">
    <property type="entry name" value="TIM"/>
    <property type="match status" value="1"/>
</dbReference>
<comment type="caution">
    <text evidence="4">The sequence shown here is derived from an EMBL/GenBank/DDBJ whole genome shotgun (WGS) entry which is preliminary data.</text>
</comment>
<dbReference type="InterPro" id="IPR000652">
    <property type="entry name" value="Triosephosphate_isomerase"/>
</dbReference>
<dbReference type="Gene3D" id="3.20.20.70">
    <property type="entry name" value="Aldolase class I"/>
    <property type="match status" value="1"/>
</dbReference>
<comment type="pathway">
    <text evidence="3">Carbohydrate degradation; glycolysis; D-glyceraldehyde 3-phosphate from glycerone phosphate: step 1/1.</text>
</comment>
<reference evidence="4 5" key="1">
    <citation type="submission" date="2018-06" db="EMBL/GenBank/DDBJ databases">
        <title>Genomic Encyclopedia of Archaeal and Bacterial Type Strains, Phase II (KMG-II): from individual species to whole genera.</title>
        <authorList>
            <person name="Goeker M."/>
        </authorList>
    </citation>
    <scope>NUCLEOTIDE SEQUENCE [LARGE SCALE GENOMIC DNA]</scope>
    <source>
        <strain evidence="4 5">ATCC 51348</strain>
    </source>
</reference>
<dbReference type="GO" id="GO:0019563">
    <property type="term" value="P:glycerol catabolic process"/>
    <property type="evidence" value="ECO:0007669"/>
    <property type="project" value="TreeGrafter"/>
</dbReference>
<dbReference type="UniPathway" id="UPA00109">
    <property type="reaction ID" value="UER00189"/>
</dbReference>
<keyword evidence="3" id="KW-0312">Gluconeogenesis</keyword>
<dbReference type="EC" id="5.3.1.1" evidence="3"/>
<gene>
    <name evidence="4" type="ORF">BCF89_11013</name>
</gene>
<dbReference type="GO" id="GO:0006096">
    <property type="term" value="P:glycolytic process"/>
    <property type="evidence" value="ECO:0007669"/>
    <property type="project" value="UniProtKB-UniPathway"/>
</dbReference>
<name>A0A2W7FWK6_9BACT</name>
<proteinExistence type="inferred from homology"/>
<comment type="similarity">
    <text evidence="1 3">Belongs to the triosephosphate isomerase family.</text>
</comment>
<comment type="subunit">
    <text evidence="3">Homodimer.</text>
</comment>
<comment type="catalytic activity">
    <reaction evidence="3">
        <text>D-glyceraldehyde 3-phosphate = dihydroxyacetone phosphate</text>
        <dbReference type="Rhea" id="RHEA:18585"/>
        <dbReference type="ChEBI" id="CHEBI:57642"/>
        <dbReference type="ChEBI" id="CHEBI:59776"/>
        <dbReference type="EC" id="5.3.1.1"/>
    </reaction>
</comment>
<dbReference type="UniPathway" id="UPA00138"/>
<dbReference type="PROSITE" id="PS51440">
    <property type="entry name" value="TIM_2"/>
    <property type="match status" value="1"/>
</dbReference>
<dbReference type="EMBL" id="QKUB01000010">
    <property type="protein sequence ID" value="PZV98759.1"/>
    <property type="molecule type" value="Genomic_DNA"/>
</dbReference>
<evidence type="ECO:0000313" key="5">
    <source>
        <dbReference type="Proteomes" id="UP000249646"/>
    </source>
</evidence>